<dbReference type="Ensembl" id="ENSXCOT00000012241.1">
    <property type="protein sequence ID" value="ENSXCOP00000012103.1"/>
    <property type="gene ID" value="ENSXCOG00000009147.1"/>
</dbReference>
<dbReference type="AlphaFoldDB" id="A0A3B5LJ40"/>
<reference evidence="2" key="1">
    <citation type="submission" date="2025-08" db="UniProtKB">
        <authorList>
            <consortium name="Ensembl"/>
        </authorList>
    </citation>
    <scope>IDENTIFICATION</scope>
</reference>
<protein>
    <recommendedName>
        <fullName evidence="1">Dynein heavy chain tail domain-containing protein</fullName>
    </recommendedName>
</protein>
<dbReference type="GO" id="GO:0005858">
    <property type="term" value="C:axonemal dynein complex"/>
    <property type="evidence" value="ECO:0007669"/>
    <property type="project" value="TreeGrafter"/>
</dbReference>
<name>A0A3B5LJ40_9TELE</name>
<dbReference type="GO" id="GO:0007018">
    <property type="term" value="P:microtubule-based movement"/>
    <property type="evidence" value="ECO:0007669"/>
    <property type="project" value="InterPro"/>
</dbReference>
<keyword evidence="3" id="KW-1185">Reference proteome</keyword>
<sequence>PGALAPCARPSSRFANCTSCLVQVYKKEREERRNLLTSSHKYMFEIIACELSLTPSAVEEFVLDSPSLAAFDNFFAAGGCKTISFVYQESDPPGQICFSVIDATEGLLKGLRNAYGFLLPILEAQDSWGALDQSKHGEKTKKLFLDNFKHFLGTLDGRIFLFLIFAAYSFKRNTMLNYCDVFYFHHDQVLTEDDQLRKIDAEGPLSELEYWKKKHSKFSSIVNHMKSEECNAVVMVLHIRRSKMIKVWRDLDKRITDRVNESKDYLKFLSTLEKVLQALYNNDPDSLIKSVHSLVNAVELVHRVPLFRNINEKMPSLLIKVTNQLVTACRAHITDHGKSLIWDQDSEQLMRKMQVTVMLILLIVLPSSKSSTHITFVNVPEIMGQKQS</sequence>
<evidence type="ECO:0000313" key="2">
    <source>
        <dbReference type="Ensembl" id="ENSXCOP00000012103.1"/>
    </source>
</evidence>
<dbReference type="GO" id="GO:0045505">
    <property type="term" value="F:dynein intermediate chain binding"/>
    <property type="evidence" value="ECO:0007669"/>
    <property type="project" value="InterPro"/>
</dbReference>
<dbReference type="InterPro" id="IPR013594">
    <property type="entry name" value="Dynein_heavy_tail"/>
</dbReference>
<dbReference type="PANTHER" id="PTHR46532">
    <property type="entry name" value="MALE FERTILITY FACTOR KL5"/>
    <property type="match status" value="1"/>
</dbReference>
<reference evidence="2" key="2">
    <citation type="submission" date="2025-09" db="UniProtKB">
        <authorList>
            <consortium name="Ensembl"/>
        </authorList>
    </citation>
    <scope>IDENTIFICATION</scope>
</reference>
<dbReference type="InterPro" id="IPR026983">
    <property type="entry name" value="DHC"/>
</dbReference>
<evidence type="ECO:0000259" key="1">
    <source>
        <dbReference type="Pfam" id="PF08385"/>
    </source>
</evidence>
<proteinExistence type="predicted"/>
<organism evidence="2 3">
    <name type="scientific">Xiphophorus couchianus</name>
    <name type="common">Monterrey platyfish</name>
    <dbReference type="NCBI Taxonomy" id="32473"/>
    <lineage>
        <taxon>Eukaryota</taxon>
        <taxon>Metazoa</taxon>
        <taxon>Chordata</taxon>
        <taxon>Craniata</taxon>
        <taxon>Vertebrata</taxon>
        <taxon>Euteleostomi</taxon>
        <taxon>Actinopterygii</taxon>
        <taxon>Neopterygii</taxon>
        <taxon>Teleostei</taxon>
        <taxon>Neoteleostei</taxon>
        <taxon>Acanthomorphata</taxon>
        <taxon>Ovalentaria</taxon>
        <taxon>Atherinomorphae</taxon>
        <taxon>Cyprinodontiformes</taxon>
        <taxon>Poeciliidae</taxon>
        <taxon>Poeciliinae</taxon>
        <taxon>Xiphophorus</taxon>
    </lineage>
</organism>
<dbReference type="PANTHER" id="PTHR46532:SF11">
    <property type="entry name" value="DYNEIN AXONEMAL HEAVY CHAIN 12"/>
    <property type="match status" value="1"/>
</dbReference>
<accession>A0A3B5LJ40</accession>
<feature type="domain" description="Dynein heavy chain tail" evidence="1">
    <location>
        <begin position="188"/>
        <end position="359"/>
    </location>
</feature>
<evidence type="ECO:0000313" key="3">
    <source>
        <dbReference type="Proteomes" id="UP000261380"/>
    </source>
</evidence>
<dbReference type="STRING" id="32473.ENSXCOP00000012103"/>
<dbReference type="Proteomes" id="UP000261380">
    <property type="component" value="Unplaced"/>
</dbReference>
<dbReference type="Pfam" id="PF08385">
    <property type="entry name" value="DHC_N1"/>
    <property type="match status" value="1"/>
</dbReference>
<dbReference type="GO" id="GO:0051959">
    <property type="term" value="F:dynein light intermediate chain binding"/>
    <property type="evidence" value="ECO:0007669"/>
    <property type="project" value="InterPro"/>
</dbReference>
<dbReference type="GeneTree" id="ENSGT00940000158992"/>